<proteinExistence type="predicted"/>
<dbReference type="OMA" id="HCHTETS"/>
<keyword evidence="4" id="KW-1185">Reference proteome</keyword>
<reference evidence="3 4" key="1">
    <citation type="submission" date="2015-12" db="EMBL/GenBank/DDBJ databases">
        <title>The genome of Folsomia candida.</title>
        <authorList>
            <person name="Faddeeva A."/>
            <person name="Derks M.F."/>
            <person name="Anvar Y."/>
            <person name="Smit S."/>
            <person name="Van Straalen N."/>
            <person name="Roelofs D."/>
        </authorList>
    </citation>
    <scope>NUCLEOTIDE SEQUENCE [LARGE SCALE GENOMIC DNA]</scope>
    <source>
        <strain evidence="3 4">VU population</strain>
        <tissue evidence="3">Whole body</tissue>
    </source>
</reference>
<feature type="compositionally biased region" description="Acidic residues" evidence="2">
    <location>
        <begin position="560"/>
        <end position="569"/>
    </location>
</feature>
<organism evidence="3 4">
    <name type="scientific">Folsomia candida</name>
    <name type="common">Springtail</name>
    <dbReference type="NCBI Taxonomy" id="158441"/>
    <lineage>
        <taxon>Eukaryota</taxon>
        <taxon>Metazoa</taxon>
        <taxon>Ecdysozoa</taxon>
        <taxon>Arthropoda</taxon>
        <taxon>Hexapoda</taxon>
        <taxon>Collembola</taxon>
        <taxon>Entomobryomorpha</taxon>
        <taxon>Isotomoidea</taxon>
        <taxon>Isotomidae</taxon>
        <taxon>Proisotominae</taxon>
        <taxon>Folsomia</taxon>
    </lineage>
</organism>
<evidence type="ECO:0000256" key="2">
    <source>
        <dbReference type="SAM" id="MobiDB-lite"/>
    </source>
</evidence>
<evidence type="ECO:0000313" key="4">
    <source>
        <dbReference type="Proteomes" id="UP000198287"/>
    </source>
</evidence>
<accession>A0A226ENC6</accession>
<dbReference type="AlphaFoldDB" id="A0A226ENC6"/>
<gene>
    <name evidence="3" type="ORF">Fcan01_07990</name>
</gene>
<sequence length="569" mass="64872">MSFSKAPLKRFNDFENDATSTPPIGAYDPQFSTDMGNSATIKSSKSRMVQARSFSRPALKRLPSMERCRTPLVPPSRLPITLKEPSTQDKLSHLEKKHEELEEMFKEKSKKYDELQDLLHKSEEDKTNWIKNTETCQVSITELTASLKDIQERLDKANLEVDSRKKALVKGEELWQVQTGKLQTSVKELEKQIEQHQSRNTELEKRLETVEKENQALESDRVKMQADLEDEQLALSESERKCVLLQVSMEEAHAVFEGKLCEAEEKNATLQDTESKLLDSLKLSKGQIDDLRVAVQAEKSGRVHSEERLTMTENTLFTLRSEWEGMEKEYKEDISRLEKCLKVYVDNPTKVLNQKTHEMATQFLKERENTAELKRRMEPLVKVESLLKQGLTKFDSSQHLSSSSYEGLDGIALPEMVTFSDDESLLDISSPIPKNITIYDTTLPSDLKQKVQELKHCHTETSLKAVMHEEQRAETRNLISKIEKDNQMKRKHIISINSQINELSNTDTKVEPSSSLSTMDAILRSPQSDPSLKVKWVSSSAISPRSSSGKLFGAAKLDPIAEEEEDKTK</sequence>
<feature type="coiled-coil region" evidence="1">
    <location>
        <begin position="91"/>
        <end position="241"/>
    </location>
</feature>
<dbReference type="OrthoDB" id="419631at2759"/>
<evidence type="ECO:0000256" key="1">
    <source>
        <dbReference type="SAM" id="Coils"/>
    </source>
</evidence>
<dbReference type="Proteomes" id="UP000198287">
    <property type="component" value="Unassembled WGS sequence"/>
</dbReference>
<keyword evidence="1" id="KW-0175">Coiled coil</keyword>
<name>A0A226ENC6_FOLCA</name>
<feature type="region of interest" description="Disordered" evidence="2">
    <location>
        <begin position="540"/>
        <end position="569"/>
    </location>
</feature>
<evidence type="ECO:0000313" key="3">
    <source>
        <dbReference type="EMBL" id="OXA58800.1"/>
    </source>
</evidence>
<comment type="caution">
    <text evidence="3">The sequence shown here is derived from an EMBL/GenBank/DDBJ whole genome shotgun (WGS) entry which is preliminary data.</text>
</comment>
<feature type="region of interest" description="Disordered" evidence="2">
    <location>
        <begin position="1"/>
        <end position="33"/>
    </location>
</feature>
<dbReference type="EMBL" id="LNIX01000003">
    <property type="protein sequence ID" value="OXA58800.1"/>
    <property type="molecule type" value="Genomic_DNA"/>
</dbReference>
<protein>
    <submittedName>
        <fullName evidence="3">Uncharacterized protein</fullName>
    </submittedName>
</protein>